<evidence type="ECO:0000313" key="2">
    <source>
        <dbReference type="EMBL" id="RNE95466.1"/>
    </source>
</evidence>
<reference evidence="2 3" key="1">
    <citation type="journal article" date="2018" name="BMC Genomics">
        <title>Genomic comparison of Trypanosoma conorhini and Trypanosoma rangeli to Trypanosoma cruzi strains of high and low virulence.</title>
        <authorList>
            <person name="Bradwell K.R."/>
            <person name="Koparde V.N."/>
            <person name="Matveyev A.V."/>
            <person name="Serrano M.G."/>
            <person name="Alves J.M."/>
            <person name="Parikh H."/>
            <person name="Huang B."/>
            <person name="Lee V."/>
            <person name="Espinosa-Alvarez O."/>
            <person name="Ortiz P.A."/>
            <person name="Costa-Martins A.G."/>
            <person name="Teixeira M.M."/>
            <person name="Buck G.A."/>
        </authorList>
    </citation>
    <scope>NUCLEOTIDE SEQUENCE [LARGE SCALE GENOMIC DNA]</scope>
    <source>
        <strain evidence="2 3">AM80</strain>
    </source>
</reference>
<organism evidence="2 3">
    <name type="scientific">Trypanosoma rangeli</name>
    <dbReference type="NCBI Taxonomy" id="5698"/>
    <lineage>
        <taxon>Eukaryota</taxon>
        <taxon>Discoba</taxon>
        <taxon>Euglenozoa</taxon>
        <taxon>Kinetoplastea</taxon>
        <taxon>Metakinetoplastina</taxon>
        <taxon>Trypanosomatida</taxon>
        <taxon>Trypanosomatidae</taxon>
        <taxon>Trypanosoma</taxon>
        <taxon>Herpetosoma</taxon>
    </lineage>
</organism>
<feature type="region of interest" description="Disordered" evidence="1">
    <location>
        <begin position="1"/>
        <end position="20"/>
    </location>
</feature>
<evidence type="ECO:0000313" key="3">
    <source>
        <dbReference type="Proteomes" id="UP000283634"/>
    </source>
</evidence>
<keyword evidence="3" id="KW-1185">Reference proteome</keyword>
<accession>A0A422MQI1</accession>
<dbReference type="RefSeq" id="XP_029233279.1">
    <property type="nucleotide sequence ID" value="XM_029386846.1"/>
</dbReference>
<evidence type="ECO:0000256" key="1">
    <source>
        <dbReference type="SAM" id="MobiDB-lite"/>
    </source>
</evidence>
<sequence length="266" mass="27879">AFGAPASDAKPPAESVVKTPFGAPASDAKLPAGSVFKSAFGAPASDAKPQAEPVFKSAFGASTSGDSRILGGSSFSSGLGIGSSGVFDGASAAVSNNHVPSVIGCGMPNALSAFVVPMIPSEYDVDASGVSVSECFKEVVTRFKYPIIPSTGEEMQSFIKTFAKDVECANEIVVSNNGTFDVNNISVRAREFEQMLAVFREELLEEIGCQLEKLRLALLQTSRDTHVVLPAASGDPIPPVGRERSASVCYSQALRAHLSNAFRKYY</sequence>
<dbReference type="EMBL" id="MKGL01000854">
    <property type="protein sequence ID" value="RNE95466.1"/>
    <property type="molecule type" value="Genomic_DNA"/>
</dbReference>
<protein>
    <submittedName>
        <fullName evidence="2">Uncharacterized protein</fullName>
    </submittedName>
</protein>
<dbReference type="OrthoDB" id="10501038at2759"/>
<dbReference type="GeneID" id="40334141"/>
<dbReference type="AlphaFoldDB" id="A0A422MQI1"/>
<gene>
    <name evidence="2" type="ORF">TraAM80_10208</name>
</gene>
<dbReference type="Proteomes" id="UP000283634">
    <property type="component" value="Unassembled WGS sequence"/>
</dbReference>
<proteinExistence type="predicted"/>
<comment type="caution">
    <text evidence="2">The sequence shown here is derived from an EMBL/GenBank/DDBJ whole genome shotgun (WGS) entry which is preliminary data.</text>
</comment>
<feature type="non-terminal residue" evidence="2">
    <location>
        <position position="1"/>
    </location>
</feature>
<name>A0A422MQI1_TRYRA</name>